<dbReference type="PROSITE" id="PS00518">
    <property type="entry name" value="ZF_RING_1"/>
    <property type="match status" value="1"/>
</dbReference>
<dbReference type="PANTHER" id="PTHR25462">
    <property type="entry name" value="BONUS, ISOFORM C-RELATED"/>
    <property type="match status" value="1"/>
</dbReference>
<reference evidence="8" key="1">
    <citation type="submission" date="2016-11" db="UniProtKB">
        <authorList>
            <consortium name="WormBaseParasite"/>
        </authorList>
    </citation>
    <scope>IDENTIFICATION</scope>
</reference>
<dbReference type="SMART" id="SM00184">
    <property type="entry name" value="RING"/>
    <property type="match status" value="1"/>
</dbReference>
<proteinExistence type="predicted"/>
<dbReference type="AlphaFoldDB" id="A0A1I8BN25"/>
<evidence type="ECO:0000256" key="2">
    <source>
        <dbReference type="ARBA" id="ARBA00022771"/>
    </source>
</evidence>
<dbReference type="Pfam" id="PF00643">
    <property type="entry name" value="zf-B_box"/>
    <property type="match status" value="1"/>
</dbReference>
<keyword evidence="1" id="KW-0479">Metal-binding</keyword>
<evidence type="ECO:0000256" key="4">
    <source>
        <dbReference type="PROSITE-ProRule" id="PRU00024"/>
    </source>
</evidence>
<dbReference type="PROSITE" id="PS50119">
    <property type="entry name" value="ZF_BBOX"/>
    <property type="match status" value="1"/>
</dbReference>
<dbReference type="CDD" id="cd19756">
    <property type="entry name" value="Bbox2"/>
    <property type="match status" value="1"/>
</dbReference>
<dbReference type="InterPro" id="IPR013083">
    <property type="entry name" value="Znf_RING/FYVE/PHD"/>
</dbReference>
<feature type="domain" description="RING-type" evidence="5">
    <location>
        <begin position="7"/>
        <end position="31"/>
    </location>
</feature>
<dbReference type="OMA" id="ITQMEEM"/>
<keyword evidence="3" id="KW-0862">Zinc</keyword>
<dbReference type="GO" id="GO:0008270">
    <property type="term" value="F:zinc ion binding"/>
    <property type="evidence" value="ECO:0007669"/>
    <property type="project" value="UniProtKB-KW"/>
</dbReference>
<dbReference type="Gene3D" id="3.30.160.60">
    <property type="entry name" value="Classic Zinc Finger"/>
    <property type="match status" value="1"/>
</dbReference>
<evidence type="ECO:0000259" key="6">
    <source>
        <dbReference type="PROSITE" id="PS50119"/>
    </source>
</evidence>
<dbReference type="GO" id="GO:0061630">
    <property type="term" value="F:ubiquitin protein ligase activity"/>
    <property type="evidence" value="ECO:0007669"/>
    <property type="project" value="TreeGrafter"/>
</dbReference>
<dbReference type="SUPFAM" id="SSF57903">
    <property type="entry name" value="FYVE/PHD zinc finger"/>
    <property type="match status" value="1"/>
</dbReference>
<evidence type="ECO:0000256" key="1">
    <source>
        <dbReference type="ARBA" id="ARBA00022723"/>
    </source>
</evidence>
<dbReference type="SUPFAM" id="SSF57850">
    <property type="entry name" value="RING/U-box"/>
    <property type="match status" value="1"/>
</dbReference>
<sequence length="251" mass="27324">MEEELKCPQCRHFLRQPVLLPCGHSYCRDCVLLLKQQRRSEGLLPSLPPLPQPNLCNSSIVPSFSSSSAPSSSCASDTLSLAPSCCDEGDHSSAPDDKLDKLSLLSDSADSGFGGGVFRAVAWCENPLGALPSKYHCGTCGYFYCEDCQASLHPPRGPLKFHQLVPSEQFRRFKSSQFDLSSPTASTSLINSQYSLPSTLAKCSFHTEQELNLYCSLCRQAICNICTNGMRHSGHPIQPIHVAAKAHKAGF</sequence>
<dbReference type="Gene3D" id="4.10.830.40">
    <property type="match status" value="1"/>
</dbReference>
<dbReference type="Gene3D" id="3.30.40.10">
    <property type="entry name" value="Zinc/RING finger domain, C3HC4 (zinc finger)"/>
    <property type="match status" value="1"/>
</dbReference>
<dbReference type="PANTHER" id="PTHR25462:SF306">
    <property type="entry name" value="TRIPARTITE MOTIF CONTAINING 9"/>
    <property type="match status" value="1"/>
</dbReference>
<dbReference type="InterPro" id="IPR001841">
    <property type="entry name" value="Znf_RING"/>
</dbReference>
<dbReference type="InterPro" id="IPR017907">
    <property type="entry name" value="Znf_RING_CS"/>
</dbReference>
<accession>A0A1I8BN25</accession>
<dbReference type="InterPro" id="IPR011011">
    <property type="entry name" value="Znf_FYVE_PHD"/>
</dbReference>
<dbReference type="InterPro" id="IPR000315">
    <property type="entry name" value="Znf_B-box"/>
</dbReference>
<protein>
    <submittedName>
        <fullName evidence="8">B box-type domain-containing protein</fullName>
    </submittedName>
</protein>
<keyword evidence="7" id="KW-1185">Reference proteome</keyword>
<dbReference type="Proteomes" id="UP000095281">
    <property type="component" value="Unplaced"/>
</dbReference>
<dbReference type="PROSITE" id="PS50089">
    <property type="entry name" value="ZF_RING_2"/>
    <property type="match status" value="1"/>
</dbReference>
<dbReference type="SMART" id="SM00336">
    <property type="entry name" value="BBOX"/>
    <property type="match status" value="2"/>
</dbReference>
<evidence type="ECO:0000259" key="5">
    <source>
        <dbReference type="PROSITE" id="PS50089"/>
    </source>
</evidence>
<keyword evidence="2 4" id="KW-0863">Zinc-finger</keyword>
<dbReference type="WBParaSite" id="MhA1_Contig325.frz3.gene10">
    <property type="protein sequence ID" value="MhA1_Contig325.frz3.gene10"/>
    <property type="gene ID" value="MhA1_Contig325.frz3.gene10"/>
</dbReference>
<organism evidence="7 8">
    <name type="scientific">Meloidogyne hapla</name>
    <name type="common">Root-knot nematode worm</name>
    <dbReference type="NCBI Taxonomy" id="6305"/>
    <lineage>
        <taxon>Eukaryota</taxon>
        <taxon>Metazoa</taxon>
        <taxon>Ecdysozoa</taxon>
        <taxon>Nematoda</taxon>
        <taxon>Chromadorea</taxon>
        <taxon>Rhabditida</taxon>
        <taxon>Tylenchina</taxon>
        <taxon>Tylenchomorpha</taxon>
        <taxon>Tylenchoidea</taxon>
        <taxon>Meloidogynidae</taxon>
        <taxon>Meloidogyninae</taxon>
        <taxon>Meloidogyne</taxon>
    </lineage>
</organism>
<dbReference type="SUPFAM" id="SSF57845">
    <property type="entry name" value="B-box zinc-binding domain"/>
    <property type="match status" value="1"/>
</dbReference>
<name>A0A1I8BN25_MELHA</name>
<evidence type="ECO:0000256" key="3">
    <source>
        <dbReference type="ARBA" id="ARBA00022833"/>
    </source>
</evidence>
<evidence type="ECO:0000313" key="7">
    <source>
        <dbReference type="Proteomes" id="UP000095281"/>
    </source>
</evidence>
<evidence type="ECO:0000313" key="8">
    <source>
        <dbReference type="WBParaSite" id="MhA1_Contig325.frz3.gene10"/>
    </source>
</evidence>
<feature type="domain" description="B box-type" evidence="6">
    <location>
        <begin position="198"/>
        <end position="240"/>
    </location>
</feature>
<dbReference type="Pfam" id="PF15227">
    <property type="entry name" value="zf-C3HC4_4"/>
    <property type="match status" value="1"/>
</dbReference>
<dbReference type="InterPro" id="IPR047153">
    <property type="entry name" value="TRIM45/56/19-like"/>
</dbReference>